<dbReference type="InterPro" id="IPR001647">
    <property type="entry name" value="HTH_TetR"/>
</dbReference>
<dbReference type="InterPro" id="IPR036271">
    <property type="entry name" value="Tet_transcr_reg_TetR-rel_C_sf"/>
</dbReference>
<reference evidence="6 7" key="1">
    <citation type="journal article" date="2017" name="Chemistry">
        <title>Isolation, Biosynthesis and Chemical Modifications of Rubterolones A-F: Rare Tropolone Alkaloids from Actinomadura sp. 5-2.</title>
        <authorList>
            <person name="Guo H."/>
            <person name="Benndorf R."/>
            <person name="Leichnitz D."/>
            <person name="Klassen J.L."/>
            <person name="Vollmers J."/>
            <person name="Gorls H."/>
            <person name="Steinacker M."/>
            <person name="Weigel C."/>
            <person name="Dahse H.M."/>
            <person name="Kaster A.K."/>
            <person name="de Beer Z.W."/>
            <person name="Poulsen M."/>
            <person name="Beemelmanns C."/>
        </authorList>
    </citation>
    <scope>NUCLEOTIDE SEQUENCE [LARGE SCALE GENOMIC DNA]</scope>
    <source>
        <strain evidence="6 7">5-2</strain>
    </source>
</reference>
<feature type="domain" description="HTH tetR-type" evidence="5">
    <location>
        <begin position="14"/>
        <end position="73"/>
    </location>
</feature>
<dbReference type="Gene3D" id="1.10.357.10">
    <property type="entry name" value="Tetracycline Repressor, domain 2"/>
    <property type="match status" value="1"/>
</dbReference>
<dbReference type="PANTHER" id="PTHR30055">
    <property type="entry name" value="HTH-TYPE TRANSCRIPTIONAL REGULATOR RUTR"/>
    <property type="match status" value="1"/>
</dbReference>
<protein>
    <submittedName>
        <fullName evidence="6">HTH-type transcriptional repressor KstR2</fullName>
    </submittedName>
</protein>
<dbReference type="PRINTS" id="PR00455">
    <property type="entry name" value="HTHTETR"/>
</dbReference>
<dbReference type="InterPro" id="IPR050109">
    <property type="entry name" value="HTH-type_TetR-like_transc_reg"/>
</dbReference>
<dbReference type="PROSITE" id="PS50977">
    <property type="entry name" value="HTH_TETR_2"/>
    <property type="match status" value="1"/>
</dbReference>
<comment type="caution">
    <text evidence="6">The sequence shown here is derived from an EMBL/GenBank/DDBJ whole genome shotgun (WGS) entry which is preliminary data.</text>
</comment>
<dbReference type="InterPro" id="IPR049445">
    <property type="entry name" value="TetR_SbtR-like_C"/>
</dbReference>
<organism evidence="6 7">
    <name type="scientific">Actinomadura rubteroloni</name>
    <dbReference type="NCBI Taxonomy" id="1926885"/>
    <lineage>
        <taxon>Bacteria</taxon>
        <taxon>Bacillati</taxon>
        <taxon>Actinomycetota</taxon>
        <taxon>Actinomycetes</taxon>
        <taxon>Streptosporangiales</taxon>
        <taxon>Thermomonosporaceae</taxon>
        <taxon>Actinomadura</taxon>
    </lineage>
</organism>
<dbReference type="EMBL" id="MTBP01000005">
    <property type="protein sequence ID" value="POM22532.1"/>
    <property type="molecule type" value="Genomic_DNA"/>
</dbReference>
<evidence type="ECO:0000313" key="7">
    <source>
        <dbReference type="Proteomes" id="UP000242367"/>
    </source>
</evidence>
<evidence type="ECO:0000256" key="1">
    <source>
        <dbReference type="ARBA" id="ARBA00023015"/>
    </source>
</evidence>
<evidence type="ECO:0000313" key="6">
    <source>
        <dbReference type="EMBL" id="POM22532.1"/>
    </source>
</evidence>
<gene>
    <name evidence="6" type="primary">kstR2_10</name>
    <name evidence="6" type="ORF">BTM25_54820</name>
</gene>
<sequence>MAAARTPGLRTDARRNRETLLEVAATVFAEQGTEASLRDVARRAGVGIGTLYRHFPTRDALLEAVLHDGLDALRAQAEESLDAESPGAALAAWLERFSAGAGGCQGVPGSVMGALQDERSELFAACSAMRTSVTRLLERAQEAGEVRRDVDADDLLTMAAAVGWVAEHGDRARVARVLEVLNDGLGQGDPS</sequence>
<feature type="DNA-binding region" description="H-T-H motif" evidence="4">
    <location>
        <begin position="36"/>
        <end position="55"/>
    </location>
</feature>
<dbReference type="RefSeq" id="WP_103566296.1">
    <property type="nucleotide sequence ID" value="NZ_MTBP01000005.1"/>
</dbReference>
<dbReference type="GO" id="GO:0003700">
    <property type="term" value="F:DNA-binding transcription factor activity"/>
    <property type="evidence" value="ECO:0007669"/>
    <property type="project" value="TreeGrafter"/>
</dbReference>
<keyword evidence="2 4" id="KW-0238">DNA-binding</keyword>
<evidence type="ECO:0000256" key="2">
    <source>
        <dbReference type="ARBA" id="ARBA00023125"/>
    </source>
</evidence>
<evidence type="ECO:0000256" key="4">
    <source>
        <dbReference type="PROSITE-ProRule" id="PRU00335"/>
    </source>
</evidence>
<dbReference type="SUPFAM" id="SSF46689">
    <property type="entry name" value="Homeodomain-like"/>
    <property type="match status" value="1"/>
</dbReference>
<dbReference type="InterPro" id="IPR009057">
    <property type="entry name" value="Homeodomain-like_sf"/>
</dbReference>
<dbReference type="Proteomes" id="UP000242367">
    <property type="component" value="Unassembled WGS sequence"/>
</dbReference>
<dbReference type="GO" id="GO:0000976">
    <property type="term" value="F:transcription cis-regulatory region binding"/>
    <property type="evidence" value="ECO:0007669"/>
    <property type="project" value="TreeGrafter"/>
</dbReference>
<dbReference type="AlphaFoldDB" id="A0A2P4UBY0"/>
<dbReference type="Pfam" id="PF21597">
    <property type="entry name" value="TetR_C_43"/>
    <property type="match status" value="1"/>
</dbReference>
<name>A0A2P4UBY0_9ACTN</name>
<keyword evidence="3" id="KW-0804">Transcription</keyword>
<dbReference type="SUPFAM" id="SSF48498">
    <property type="entry name" value="Tetracyclin repressor-like, C-terminal domain"/>
    <property type="match status" value="1"/>
</dbReference>
<evidence type="ECO:0000259" key="5">
    <source>
        <dbReference type="PROSITE" id="PS50977"/>
    </source>
</evidence>
<keyword evidence="1" id="KW-0805">Transcription regulation</keyword>
<keyword evidence="7" id="KW-1185">Reference proteome</keyword>
<dbReference type="Pfam" id="PF00440">
    <property type="entry name" value="TetR_N"/>
    <property type="match status" value="1"/>
</dbReference>
<accession>A0A2P4UBY0</accession>
<evidence type="ECO:0000256" key="3">
    <source>
        <dbReference type="ARBA" id="ARBA00023163"/>
    </source>
</evidence>
<dbReference type="PANTHER" id="PTHR30055:SF234">
    <property type="entry name" value="HTH-TYPE TRANSCRIPTIONAL REGULATOR BETI"/>
    <property type="match status" value="1"/>
</dbReference>
<proteinExistence type="predicted"/>